<protein>
    <recommendedName>
        <fullName evidence="9">Lipoprotein signal peptidase</fullName>
    </recommendedName>
</protein>
<evidence type="ECO:0000256" key="3">
    <source>
        <dbReference type="ARBA" id="ARBA00022692"/>
    </source>
</evidence>
<sequence length="141" mass="15466">MQKADPPRGKWRNVVFFLTALLVVAADQLSKTLWIRSYPKDQVIFEAGIFRIIHIQNTGAAFGLFQGQSFALTIVALIGIVAILLVVFLFSRRFPFLDTGLGKPALALVLGGTVGNLVDRLCVGYVTDFIDIGIWPAFNIA</sequence>
<evidence type="ECO:0000256" key="2">
    <source>
        <dbReference type="ARBA" id="ARBA00022670"/>
    </source>
</evidence>
<dbReference type="PANTHER" id="PTHR33695:SF1">
    <property type="entry name" value="LIPOPROTEIN SIGNAL PEPTIDASE"/>
    <property type="match status" value="1"/>
</dbReference>
<keyword evidence="1" id="KW-1003">Cell membrane</keyword>
<gene>
    <name evidence="8" type="ORF">S06H3_22586</name>
</gene>
<comment type="caution">
    <text evidence="8">The sequence shown here is derived from an EMBL/GenBank/DDBJ whole genome shotgun (WGS) entry which is preliminary data.</text>
</comment>
<dbReference type="PANTHER" id="PTHR33695">
    <property type="entry name" value="LIPOPROTEIN SIGNAL PEPTIDASE"/>
    <property type="match status" value="1"/>
</dbReference>
<dbReference type="EMBL" id="BARV01012098">
    <property type="protein sequence ID" value="GAI02283.1"/>
    <property type="molecule type" value="Genomic_DNA"/>
</dbReference>
<dbReference type="GO" id="GO:0004190">
    <property type="term" value="F:aspartic-type endopeptidase activity"/>
    <property type="evidence" value="ECO:0007669"/>
    <property type="project" value="InterPro"/>
</dbReference>
<keyword evidence="2" id="KW-0645">Protease</keyword>
<dbReference type="PRINTS" id="PR00781">
    <property type="entry name" value="LIPOSIGPTASE"/>
</dbReference>
<accession>X1K6T3</accession>
<dbReference type="PROSITE" id="PS00855">
    <property type="entry name" value="SPASE_II"/>
    <property type="match status" value="1"/>
</dbReference>
<evidence type="ECO:0008006" key="9">
    <source>
        <dbReference type="Google" id="ProtNLM"/>
    </source>
</evidence>
<name>X1K6T3_9ZZZZ</name>
<proteinExistence type="predicted"/>
<evidence type="ECO:0000256" key="4">
    <source>
        <dbReference type="ARBA" id="ARBA00022801"/>
    </source>
</evidence>
<keyword evidence="4" id="KW-0378">Hydrolase</keyword>
<dbReference type="AlphaFoldDB" id="X1K6T3"/>
<evidence type="ECO:0000256" key="1">
    <source>
        <dbReference type="ARBA" id="ARBA00022475"/>
    </source>
</evidence>
<keyword evidence="3 7" id="KW-0812">Transmembrane</keyword>
<dbReference type="NCBIfam" id="TIGR00077">
    <property type="entry name" value="lspA"/>
    <property type="match status" value="1"/>
</dbReference>
<dbReference type="GO" id="GO:0006508">
    <property type="term" value="P:proteolysis"/>
    <property type="evidence" value="ECO:0007669"/>
    <property type="project" value="UniProtKB-KW"/>
</dbReference>
<organism evidence="8">
    <name type="scientific">marine sediment metagenome</name>
    <dbReference type="NCBI Taxonomy" id="412755"/>
    <lineage>
        <taxon>unclassified sequences</taxon>
        <taxon>metagenomes</taxon>
        <taxon>ecological metagenomes</taxon>
    </lineage>
</organism>
<reference evidence="8" key="1">
    <citation type="journal article" date="2014" name="Front. Microbiol.">
        <title>High frequency of phylogenetically diverse reductive dehalogenase-homologous genes in deep subseafloor sedimentary metagenomes.</title>
        <authorList>
            <person name="Kawai M."/>
            <person name="Futagami T."/>
            <person name="Toyoda A."/>
            <person name="Takaki Y."/>
            <person name="Nishi S."/>
            <person name="Hori S."/>
            <person name="Arai W."/>
            <person name="Tsubouchi T."/>
            <person name="Morono Y."/>
            <person name="Uchiyama I."/>
            <person name="Ito T."/>
            <person name="Fujiyama A."/>
            <person name="Inagaki F."/>
            <person name="Takami H."/>
        </authorList>
    </citation>
    <scope>NUCLEOTIDE SEQUENCE</scope>
    <source>
        <strain evidence="8">Expedition CK06-06</strain>
    </source>
</reference>
<dbReference type="Pfam" id="PF01252">
    <property type="entry name" value="Peptidase_A8"/>
    <property type="match status" value="1"/>
</dbReference>
<dbReference type="InterPro" id="IPR001872">
    <property type="entry name" value="Peptidase_A8"/>
</dbReference>
<keyword evidence="6 7" id="KW-0472">Membrane</keyword>
<evidence type="ECO:0000313" key="8">
    <source>
        <dbReference type="EMBL" id="GAI02283.1"/>
    </source>
</evidence>
<evidence type="ECO:0000256" key="7">
    <source>
        <dbReference type="SAM" id="Phobius"/>
    </source>
</evidence>
<feature type="non-terminal residue" evidence="8">
    <location>
        <position position="141"/>
    </location>
</feature>
<evidence type="ECO:0000256" key="6">
    <source>
        <dbReference type="ARBA" id="ARBA00023136"/>
    </source>
</evidence>
<feature type="transmembrane region" description="Helical" evidence="7">
    <location>
        <begin position="70"/>
        <end position="90"/>
    </location>
</feature>
<dbReference type="GO" id="GO:0016020">
    <property type="term" value="C:membrane"/>
    <property type="evidence" value="ECO:0007669"/>
    <property type="project" value="InterPro"/>
</dbReference>
<evidence type="ECO:0000256" key="5">
    <source>
        <dbReference type="ARBA" id="ARBA00022989"/>
    </source>
</evidence>
<keyword evidence="5 7" id="KW-1133">Transmembrane helix</keyword>